<organism evidence="3 4">
    <name type="scientific">Wenzhouxiangella limi</name>
    <dbReference type="NCBI Taxonomy" id="2707351"/>
    <lineage>
        <taxon>Bacteria</taxon>
        <taxon>Pseudomonadati</taxon>
        <taxon>Pseudomonadota</taxon>
        <taxon>Gammaproteobacteria</taxon>
        <taxon>Chromatiales</taxon>
        <taxon>Wenzhouxiangellaceae</taxon>
        <taxon>Wenzhouxiangella</taxon>
    </lineage>
</organism>
<dbReference type="GO" id="GO:0022857">
    <property type="term" value="F:transmembrane transporter activity"/>
    <property type="evidence" value="ECO:0007669"/>
    <property type="project" value="InterPro"/>
</dbReference>
<dbReference type="SUPFAM" id="SSF53850">
    <property type="entry name" value="Periplasmic binding protein-like II"/>
    <property type="match status" value="1"/>
</dbReference>
<dbReference type="Proteomes" id="UP000484885">
    <property type="component" value="Unassembled WGS sequence"/>
</dbReference>
<dbReference type="AlphaFoldDB" id="A0A845V017"/>
<dbReference type="Gene3D" id="3.40.190.10">
    <property type="entry name" value="Periplasmic binding protein-like II"/>
    <property type="match status" value="1"/>
</dbReference>
<feature type="transmembrane region" description="Helical" evidence="1">
    <location>
        <begin position="612"/>
        <end position="632"/>
    </location>
</feature>
<gene>
    <name evidence="3" type="ORF">G3I74_14590</name>
</gene>
<dbReference type="Gene3D" id="3.40.190.120">
    <property type="entry name" value="Osmoprotection protein (prox), domain 2"/>
    <property type="match status" value="1"/>
</dbReference>
<comment type="caution">
    <text evidence="3">The sequence shown here is derived from an EMBL/GenBank/DDBJ whole genome shotgun (WGS) entry which is preliminary data.</text>
</comment>
<evidence type="ECO:0000313" key="4">
    <source>
        <dbReference type="Proteomes" id="UP000484885"/>
    </source>
</evidence>
<accession>A0A845V017</accession>
<dbReference type="InterPro" id="IPR007210">
    <property type="entry name" value="ABC_Gly_betaine_transp_sub-bd"/>
</dbReference>
<keyword evidence="1" id="KW-0472">Membrane</keyword>
<dbReference type="GO" id="GO:0043190">
    <property type="term" value="C:ATP-binding cassette (ABC) transporter complex"/>
    <property type="evidence" value="ECO:0007669"/>
    <property type="project" value="InterPro"/>
</dbReference>
<dbReference type="PROSITE" id="PS51257">
    <property type="entry name" value="PROKAR_LIPOPROTEIN"/>
    <property type="match status" value="1"/>
</dbReference>
<dbReference type="EMBL" id="JAAGSC010000044">
    <property type="protein sequence ID" value="NDY96957.1"/>
    <property type="molecule type" value="Genomic_DNA"/>
</dbReference>
<keyword evidence="1" id="KW-0812">Transmembrane</keyword>
<sequence>MSRFCAFVSVLVGLAMLGGCSRDDESLQVGGKQSPEYQIVGELVAELAEEAGIPVERRIGLGDSRLTLEALKRGEIDIYAESTGSGLALLGLAESASADPDASIRLLRERYASLGLEWSDPVGFESSPVLVMLRDRARPLRIRSYSDLSEQADDLVVGVDSEFRRRPVDGLAPLSLRYGLQFERVVEVEARNRVELFGRLLDGEIDVALVRSGDPEIPLFDLLELRDDLDFFAGGEVALLYRLAALQRFPALEGVMEQLADAINNEQIRALSRRVSIRGEDPREVVRDELIRRGLIDGEVGKRDRQAVSLAVSPSANADGEAGALLRQLRRSFPTSNVNLVRSGDPLGAVKDGSVRLALVSAPAFFAPGSIDPDLGQPPLRPGIEAVALVGTSYLQAFALNPQIERLEQASLIAAGPEGSSGFRAAQSLIDGLQLSATLVSVEGDRPETLADALINSGADVAVLMQPIGNSTALTMMRRGLSLIEVDGWIQRNNRIVFPYLQPARLSPADLAPFLSGDSEGSELATGFSRPIETLATQLVLAGPAPAGEARLSTQGPGASFDTRPLPLTDQTVERINAVTAGTEDIYPILPQARALAPRLPQPPQSLNPSPAASGLSVLAILLLIWTAWLLLRPTPVGRE</sequence>
<evidence type="ECO:0000256" key="1">
    <source>
        <dbReference type="SAM" id="Phobius"/>
    </source>
</evidence>
<evidence type="ECO:0000259" key="2">
    <source>
        <dbReference type="Pfam" id="PF04069"/>
    </source>
</evidence>
<name>A0A845V017_9GAMM</name>
<protein>
    <recommendedName>
        <fullName evidence="2">ABC-type glycine betaine transport system substrate-binding domain-containing protein</fullName>
    </recommendedName>
</protein>
<evidence type="ECO:0000313" key="3">
    <source>
        <dbReference type="EMBL" id="NDY96957.1"/>
    </source>
</evidence>
<keyword evidence="1" id="KW-1133">Transmembrane helix</keyword>
<proteinExistence type="predicted"/>
<dbReference type="RefSeq" id="WP_164212333.1">
    <property type="nucleotide sequence ID" value="NZ_JAAGSC010000044.1"/>
</dbReference>
<dbReference type="Pfam" id="PF04069">
    <property type="entry name" value="OpuAC"/>
    <property type="match status" value="1"/>
</dbReference>
<feature type="domain" description="ABC-type glycine betaine transport system substrate-binding" evidence="2">
    <location>
        <begin position="26"/>
        <end position="288"/>
    </location>
</feature>
<keyword evidence="4" id="KW-1185">Reference proteome</keyword>
<reference evidence="3 4" key="1">
    <citation type="submission" date="2020-02" db="EMBL/GenBank/DDBJ databases">
        <authorList>
            <person name="Zhang X.-Y."/>
        </authorList>
    </citation>
    <scope>NUCLEOTIDE SEQUENCE [LARGE SCALE GENOMIC DNA]</scope>
    <source>
        <strain evidence="3 4">C33</strain>
    </source>
</reference>